<accession>A0A8J2NEY7</accession>
<evidence type="ECO:0000313" key="2">
    <source>
        <dbReference type="EMBL" id="CAG7556059.1"/>
    </source>
</evidence>
<dbReference type="EMBL" id="CAJSTJ010000077">
    <property type="protein sequence ID" value="CAG7556059.1"/>
    <property type="molecule type" value="Genomic_DNA"/>
</dbReference>
<feature type="chain" id="PRO_5035144315" evidence="1">
    <location>
        <begin position="25"/>
        <end position="208"/>
    </location>
</feature>
<dbReference type="AlphaFoldDB" id="A0A8J2NEY7"/>
<keyword evidence="1" id="KW-0732">Signal</keyword>
<feature type="signal peptide" evidence="1">
    <location>
        <begin position="1"/>
        <end position="24"/>
    </location>
</feature>
<gene>
    <name evidence="2" type="ORF">FEQUK3_LOCUS1810</name>
</gene>
<sequence>MATLFTSILIKPFLLPSTMVTTKTLPPETHVESDEKDLGRIGLYELVDLAEDTKDGDFVDDNDEPEKPEVPDGQTKFWVTRLLAIVPDVSPPIVKINIERFKSASQIMMQHTKEYADTTDSTELRVKELKAQALSVGFRSILQRLEISDCPWSFWGIYINIVTDSTGEVVGIYIGLSVVYRTFHAIPKCGQSEYYRLTTQPDNSASVM</sequence>
<name>A0A8J2NEY7_FUSEQ</name>
<protein>
    <submittedName>
        <fullName evidence="2">Uncharacterized protein</fullName>
    </submittedName>
</protein>
<reference evidence="2" key="1">
    <citation type="submission" date="2021-05" db="EMBL/GenBank/DDBJ databases">
        <authorList>
            <person name="Khan N."/>
        </authorList>
    </citation>
    <scope>NUCLEOTIDE SEQUENCE</scope>
</reference>
<proteinExistence type="predicted"/>
<evidence type="ECO:0000256" key="1">
    <source>
        <dbReference type="SAM" id="SignalP"/>
    </source>
</evidence>
<dbReference type="Proteomes" id="UP000693738">
    <property type="component" value="Unassembled WGS sequence"/>
</dbReference>
<evidence type="ECO:0000313" key="3">
    <source>
        <dbReference type="Proteomes" id="UP000693738"/>
    </source>
</evidence>
<comment type="caution">
    <text evidence="2">The sequence shown here is derived from an EMBL/GenBank/DDBJ whole genome shotgun (WGS) entry which is preliminary data.</text>
</comment>
<organism evidence="2 3">
    <name type="scientific">Fusarium equiseti</name>
    <name type="common">Fusarium scirpi</name>
    <dbReference type="NCBI Taxonomy" id="61235"/>
    <lineage>
        <taxon>Eukaryota</taxon>
        <taxon>Fungi</taxon>
        <taxon>Dikarya</taxon>
        <taxon>Ascomycota</taxon>
        <taxon>Pezizomycotina</taxon>
        <taxon>Sordariomycetes</taxon>
        <taxon>Hypocreomycetidae</taxon>
        <taxon>Hypocreales</taxon>
        <taxon>Nectriaceae</taxon>
        <taxon>Fusarium</taxon>
        <taxon>Fusarium incarnatum-equiseti species complex</taxon>
    </lineage>
</organism>